<name>A0A0K1Q3J3_9BACT</name>
<dbReference type="EMBL" id="CP012333">
    <property type="protein sequence ID" value="AKV00416.1"/>
    <property type="molecule type" value="Genomic_DNA"/>
</dbReference>
<dbReference type="STRING" id="1391654.AKJ09_07079"/>
<dbReference type="RefSeq" id="WP_240488658.1">
    <property type="nucleotide sequence ID" value="NZ_CP012333.1"/>
</dbReference>
<accession>A0A0K1Q3J3</accession>
<evidence type="ECO:0000313" key="1">
    <source>
        <dbReference type="EMBL" id="AKV00416.1"/>
    </source>
</evidence>
<dbReference type="Proteomes" id="UP000064967">
    <property type="component" value="Chromosome"/>
</dbReference>
<dbReference type="Pfam" id="PF07396">
    <property type="entry name" value="Porin_O_P"/>
    <property type="match status" value="1"/>
</dbReference>
<proteinExistence type="predicted"/>
<dbReference type="AlphaFoldDB" id="A0A0K1Q3J3"/>
<dbReference type="InterPro" id="IPR010870">
    <property type="entry name" value="Porin_O/P"/>
</dbReference>
<reference evidence="1 2" key="1">
    <citation type="submission" date="2015-08" db="EMBL/GenBank/DDBJ databases">
        <authorList>
            <person name="Babu N.S."/>
            <person name="Beckwith C.J."/>
            <person name="Beseler K.G."/>
            <person name="Brison A."/>
            <person name="Carone J.V."/>
            <person name="Caskin T.P."/>
            <person name="Diamond M."/>
            <person name="Durham M.E."/>
            <person name="Foxe J.M."/>
            <person name="Go M."/>
            <person name="Henderson B.A."/>
            <person name="Jones I.B."/>
            <person name="McGettigan J.A."/>
            <person name="Micheletti S.J."/>
            <person name="Nasrallah M.E."/>
            <person name="Ortiz D."/>
            <person name="Piller C.R."/>
            <person name="Privatt S.R."/>
            <person name="Schneider S.L."/>
            <person name="Sharp S."/>
            <person name="Smith T.C."/>
            <person name="Stanton J.D."/>
            <person name="Ullery H.E."/>
            <person name="Wilson R.J."/>
            <person name="Serrano M.G."/>
            <person name="Buck G."/>
            <person name="Lee V."/>
            <person name="Wang Y."/>
            <person name="Carvalho R."/>
            <person name="Voegtly L."/>
            <person name="Shi R."/>
            <person name="Duckworth R."/>
            <person name="Johnson A."/>
            <person name="Loviza R."/>
            <person name="Walstead R."/>
            <person name="Shah Z."/>
            <person name="Kiflezghi M."/>
            <person name="Wade K."/>
            <person name="Ball S.L."/>
            <person name="Bradley K.W."/>
            <person name="Asai D.J."/>
            <person name="Bowman C.A."/>
            <person name="Russell D.A."/>
            <person name="Pope W.H."/>
            <person name="Jacobs-Sera D."/>
            <person name="Hendrix R.W."/>
            <person name="Hatfull G.F."/>
        </authorList>
    </citation>
    <scope>NUCLEOTIDE SEQUENCE [LARGE SCALE GENOMIC DNA]</scope>
    <source>
        <strain evidence="1 2">DSM 27648</strain>
    </source>
</reference>
<dbReference type="Gene3D" id="2.40.160.10">
    <property type="entry name" value="Porin"/>
    <property type="match status" value="1"/>
</dbReference>
<evidence type="ECO:0000313" key="2">
    <source>
        <dbReference type="Proteomes" id="UP000064967"/>
    </source>
</evidence>
<organism evidence="1 2">
    <name type="scientific">Labilithrix luteola</name>
    <dbReference type="NCBI Taxonomy" id="1391654"/>
    <lineage>
        <taxon>Bacteria</taxon>
        <taxon>Pseudomonadati</taxon>
        <taxon>Myxococcota</taxon>
        <taxon>Polyangia</taxon>
        <taxon>Polyangiales</taxon>
        <taxon>Labilitrichaceae</taxon>
        <taxon>Labilithrix</taxon>
    </lineage>
</organism>
<dbReference type="KEGG" id="llu:AKJ09_07079"/>
<gene>
    <name evidence="1" type="ORF">AKJ09_07079</name>
</gene>
<dbReference type="PATRIC" id="fig|1391654.3.peg.7185"/>
<protein>
    <recommendedName>
        <fullName evidence="3">Phosphate-selective porin O and P</fullName>
    </recommendedName>
</protein>
<dbReference type="SUPFAM" id="SSF56935">
    <property type="entry name" value="Porins"/>
    <property type="match status" value="1"/>
</dbReference>
<dbReference type="InterPro" id="IPR023614">
    <property type="entry name" value="Porin_dom_sf"/>
</dbReference>
<sequence length="377" mass="42675">MSTAPSANRESSALPKAETEPRWYERLHIRGYTQLRYNNLVETNHALKSEQADKSVGGDPSVFLRRARLLVYGDVFPRVSVYFQSDFASAFEDGLNFGQVRDWYTDIFLDDRKMFRIRAGQQKVPYGFELMQSSQNRLPFDRSDALNSAFVNERDIGAFLFFETEYARKKFRSLVDSGLKGSGDYGIAAVGVTNGQPLNTREKNANKHLFARLTYPFEIGSQTVEIGGGGYTGLFVPTKSEGVGGDRQIRDVRVHGTFVLYPRPIGFQAEYNVGVGPERDGDKVAEKPLDGGYVMAMVRVKTDAGHFTPYVRAHRYDGGKKFFENAPRHEVREVNAGIEWQPNKWLELTAEFMKSERTVDGRTQDGELIRAQLQVNY</sequence>
<keyword evidence="2" id="KW-1185">Reference proteome</keyword>
<evidence type="ECO:0008006" key="3">
    <source>
        <dbReference type="Google" id="ProtNLM"/>
    </source>
</evidence>